<proteinExistence type="predicted"/>
<evidence type="ECO:0000256" key="1">
    <source>
        <dbReference type="SAM" id="Phobius"/>
    </source>
</evidence>
<feature type="transmembrane region" description="Helical" evidence="1">
    <location>
        <begin position="43"/>
        <end position="62"/>
    </location>
</feature>
<keyword evidence="1" id="KW-0812">Transmembrane</keyword>
<dbReference type="RefSeq" id="WP_221032097.1">
    <property type="nucleotide sequence ID" value="NZ_CP139781.1"/>
</dbReference>
<evidence type="ECO:0000313" key="2">
    <source>
        <dbReference type="EMBL" id="WRQ89978.1"/>
    </source>
</evidence>
<keyword evidence="1" id="KW-1133">Transmembrane helix</keyword>
<dbReference type="Pfam" id="PF11381">
    <property type="entry name" value="DUF3185"/>
    <property type="match status" value="1"/>
</dbReference>
<keyword evidence="3" id="KW-1185">Reference proteome</keyword>
<gene>
    <name evidence="2" type="ORF">K1X11_011215</name>
</gene>
<dbReference type="Proteomes" id="UP000738431">
    <property type="component" value="Chromosome"/>
</dbReference>
<sequence>MNKLFPLLILIVGLILVYFGLEASDSIGSAVSEVVNDAPSNKSIALTTLGAIAAVGGGIGLLRSGGRTNA</sequence>
<keyword evidence="1" id="KW-0472">Membrane</keyword>
<accession>A0ABZ1CFH8</accession>
<reference evidence="2 3" key="1">
    <citation type="submission" date="2023-12" db="EMBL/GenBank/DDBJ databases">
        <title>Description of an unclassified Opitutus bacterium of Verrucomicrobiota.</title>
        <authorList>
            <person name="Zhang D.-F."/>
        </authorList>
    </citation>
    <scope>NUCLEOTIDE SEQUENCE [LARGE SCALE GENOMIC DNA]</scope>
    <source>
        <strain evidence="2 3">WL0086</strain>
    </source>
</reference>
<dbReference type="EMBL" id="CP139781">
    <property type="protein sequence ID" value="WRQ89978.1"/>
    <property type="molecule type" value="Genomic_DNA"/>
</dbReference>
<organism evidence="2 3">
    <name type="scientific">Actomonas aquatica</name>
    <dbReference type="NCBI Taxonomy" id="2866162"/>
    <lineage>
        <taxon>Bacteria</taxon>
        <taxon>Pseudomonadati</taxon>
        <taxon>Verrucomicrobiota</taxon>
        <taxon>Opitutia</taxon>
        <taxon>Opitutales</taxon>
        <taxon>Opitutaceae</taxon>
        <taxon>Actomonas</taxon>
    </lineage>
</organism>
<protein>
    <submittedName>
        <fullName evidence="2">DUF3185 family protein</fullName>
    </submittedName>
</protein>
<dbReference type="InterPro" id="IPR021521">
    <property type="entry name" value="DUF3185"/>
</dbReference>
<evidence type="ECO:0000313" key="3">
    <source>
        <dbReference type="Proteomes" id="UP000738431"/>
    </source>
</evidence>
<name>A0ABZ1CFH8_9BACT</name>